<name>A0A7S7B0S9_9MICC</name>
<evidence type="ECO:0000313" key="2">
    <source>
        <dbReference type="Proteomes" id="UP000516404"/>
    </source>
</evidence>
<evidence type="ECO:0000313" key="1">
    <source>
        <dbReference type="EMBL" id="QOW64701.1"/>
    </source>
</evidence>
<dbReference type="AlphaFoldDB" id="A0A7S7B0S9"/>
<organism evidence="1 2">
    <name type="scientific">Rothia terrae</name>
    <dbReference type="NCBI Taxonomy" id="396015"/>
    <lineage>
        <taxon>Bacteria</taxon>
        <taxon>Bacillati</taxon>
        <taxon>Actinomycetota</taxon>
        <taxon>Actinomycetes</taxon>
        <taxon>Micrococcales</taxon>
        <taxon>Micrococcaceae</taxon>
        <taxon>Rothia</taxon>
    </lineage>
</organism>
<keyword evidence="2" id="KW-1185">Reference proteome</keyword>
<protein>
    <submittedName>
        <fullName evidence="1">Uncharacterized protein</fullName>
    </submittedName>
</protein>
<accession>A0A7S7B0S9</accession>
<dbReference type="KEGG" id="rter:IDM49_11400"/>
<dbReference type="RefSeq" id="WP_193836755.1">
    <property type="nucleotide sequence ID" value="NZ_CP062960.1"/>
</dbReference>
<dbReference type="EMBL" id="CP062960">
    <property type="protein sequence ID" value="QOW64701.1"/>
    <property type="molecule type" value="Genomic_DNA"/>
</dbReference>
<keyword evidence="1" id="KW-0614">Plasmid</keyword>
<gene>
    <name evidence="1" type="ORF">IDM49_11400</name>
</gene>
<geneLocation type="plasmid" evidence="1 2">
    <name>p1</name>
</geneLocation>
<dbReference type="Proteomes" id="UP000516404">
    <property type="component" value="Plasmid p1"/>
</dbReference>
<proteinExistence type="predicted"/>
<reference evidence="1 2" key="1">
    <citation type="submission" date="2020-09" db="EMBL/GenBank/DDBJ databases">
        <title>Investigation of environmental microbes.</title>
        <authorList>
            <person name="Ou Y."/>
            <person name="Kang Q."/>
        </authorList>
    </citation>
    <scope>NUCLEOTIDE SEQUENCE [LARGE SCALE GENOMIC DNA]</scope>
    <source>
        <strain evidence="1 2">KJZ-14</strain>
        <plasmid evidence="1 2">p1</plasmid>
    </source>
</reference>
<sequence length="75" mass="8810">MKNASVIADDFSRGAMSEGEVSQIAKSIARWVWARITPEQTQVNRQRWAKNLEQGRKKKMNERLEILEVMNYERT</sequence>
<dbReference type="GeneID" id="96624842"/>
<dbReference type="Gene3D" id="1.10.340.50">
    <property type="match status" value="1"/>
</dbReference>